<protein>
    <submittedName>
        <fullName evidence="1">Uncharacterized protein</fullName>
    </submittedName>
</protein>
<organism evidence="1 2">
    <name type="scientific">Plasmodiophora brassicae</name>
    <name type="common">Clubroot disease agent</name>
    <dbReference type="NCBI Taxonomy" id="37360"/>
    <lineage>
        <taxon>Eukaryota</taxon>
        <taxon>Sar</taxon>
        <taxon>Rhizaria</taxon>
        <taxon>Endomyxa</taxon>
        <taxon>Phytomyxea</taxon>
        <taxon>Plasmodiophorida</taxon>
        <taxon>Plasmodiophoridae</taxon>
        <taxon>Plasmodiophora</taxon>
    </lineage>
</organism>
<evidence type="ECO:0000313" key="1">
    <source>
        <dbReference type="EMBL" id="SPR01698.1"/>
    </source>
</evidence>
<dbReference type="Proteomes" id="UP000290189">
    <property type="component" value="Unassembled WGS sequence"/>
</dbReference>
<name>A0A3P3YNB5_PLABS</name>
<proteinExistence type="predicted"/>
<reference evidence="1 2" key="1">
    <citation type="submission" date="2018-03" db="EMBL/GenBank/DDBJ databases">
        <authorList>
            <person name="Fogelqvist J."/>
        </authorList>
    </citation>
    <scope>NUCLEOTIDE SEQUENCE [LARGE SCALE GENOMIC DNA]</scope>
</reference>
<accession>A0A3P3YNB5</accession>
<dbReference type="EMBL" id="OVEO01000018">
    <property type="protein sequence ID" value="SPR01698.1"/>
    <property type="molecule type" value="Genomic_DNA"/>
</dbReference>
<geneLocation type="mitochondrion" evidence="1"/>
<sequence>MHPFLVKWSRVFGAEIAYQSFKHVVLGKKPSQHALTKRSLSKMLLRNAAVVVAIDAIEQGLTSQRKKLVMYLATRPREPDETTATTTTKGSKRPWLNEKTKRVWRQARGVFDVFYMPYKSMAVQHRLVNVIRAAAGL</sequence>
<evidence type="ECO:0000313" key="2">
    <source>
        <dbReference type="Proteomes" id="UP000290189"/>
    </source>
</evidence>
<dbReference type="AlphaFoldDB" id="A0A3P3YNB5"/>
<gene>
    <name evidence="1" type="ORF">PLBR_LOCUS8913</name>
</gene>
<keyword evidence="1" id="KW-0496">Mitochondrion</keyword>